<dbReference type="Proteomes" id="UP000237105">
    <property type="component" value="Unassembled WGS sequence"/>
</dbReference>
<reference evidence="3" key="1">
    <citation type="submission" date="2016-06" db="EMBL/GenBank/DDBJ databases">
        <title>Parallel loss of symbiosis genes in relatives of nitrogen-fixing non-legume Parasponia.</title>
        <authorList>
            <person name="Van Velzen R."/>
            <person name="Holmer R."/>
            <person name="Bu F."/>
            <person name="Rutten L."/>
            <person name="Van Zeijl A."/>
            <person name="Liu W."/>
            <person name="Santuari L."/>
            <person name="Cao Q."/>
            <person name="Sharma T."/>
            <person name="Shen D."/>
            <person name="Roswanjaya Y."/>
            <person name="Wardhani T."/>
            <person name="Kalhor M.S."/>
            <person name="Jansen J."/>
            <person name="Van den Hoogen J."/>
            <person name="Gungor B."/>
            <person name="Hartog M."/>
            <person name="Hontelez J."/>
            <person name="Verver J."/>
            <person name="Yang W.-C."/>
            <person name="Schijlen E."/>
            <person name="Repin R."/>
            <person name="Schilthuizen M."/>
            <person name="Schranz E."/>
            <person name="Heidstra R."/>
            <person name="Miyata K."/>
            <person name="Fedorova E."/>
            <person name="Kohlen W."/>
            <person name="Bisseling T."/>
            <person name="Smit S."/>
            <person name="Geurts R."/>
        </authorList>
    </citation>
    <scope>NUCLEOTIDE SEQUENCE [LARGE SCALE GENOMIC DNA]</scope>
    <source>
        <strain evidence="3">cv. WU1-14</strain>
    </source>
</reference>
<protein>
    <submittedName>
        <fullName evidence="2">Uncharacterized protein</fullName>
    </submittedName>
</protein>
<sequence>MKGNIYLNQNQNRRMRYLHDANDGATITREVVGPSYDISGVEESLAVGPQEHEQAHGDDGRPPDEPGHGCPHEEVAHEELYGPRRVDHPGPAQPSENRGGTASFGGDSIVEEAR</sequence>
<feature type="compositionally biased region" description="Basic and acidic residues" evidence="1">
    <location>
        <begin position="50"/>
        <end position="88"/>
    </location>
</feature>
<evidence type="ECO:0000313" key="3">
    <source>
        <dbReference type="Proteomes" id="UP000237105"/>
    </source>
</evidence>
<keyword evidence="3" id="KW-1185">Reference proteome</keyword>
<organism evidence="2 3">
    <name type="scientific">Parasponia andersonii</name>
    <name type="common">Sponia andersonii</name>
    <dbReference type="NCBI Taxonomy" id="3476"/>
    <lineage>
        <taxon>Eukaryota</taxon>
        <taxon>Viridiplantae</taxon>
        <taxon>Streptophyta</taxon>
        <taxon>Embryophyta</taxon>
        <taxon>Tracheophyta</taxon>
        <taxon>Spermatophyta</taxon>
        <taxon>Magnoliopsida</taxon>
        <taxon>eudicotyledons</taxon>
        <taxon>Gunneridae</taxon>
        <taxon>Pentapetalae</taxon>
        <taxon>rosids</taxon>
        <taxon>fabids</taxon>
        <taxon>Rosales</taxon>
        <taxon>Cannabaceae</taxon>
        <taxon>Parasponia</taxon>
    </lineage>
</organism>
<proteinExistence type="predicted"/>
<dbReference type="EMBL" id="JXTB01000124">
    <property type="protein sequence ID" value="PON61052.1"/>
    <property type="molecule type" value="Genomic_DNA"/>
</dbReference>
<dbReference type="AlphaFoldDB" id="A0A2P5CJ26"/>
<accession>A0A2P5CJ26</accession>
<gene>
    <name evidence="2" type="ORF">PanWU01x14_148380</name>
</gene>
<evidence type="ECO:0000313" key="2">
    <source>
        <dbReference type="EMBL" id="PON61052.1"/>
    </source>
</evidence>
<dbReference type="OrthoDB" id="10289385at2759"/>
<evidence type="ECO:0000256" key="1">
    <source>
        <dbReference type="SAM" id="MobiDB-lite"/>
    </source>
</evidence>
<comment type="caution">
    <text evidence="2">The sequence shown here is derived from an EMBL/GenBank/DDBJ whole genome shotgun (WGS) entry which is preliminary data.</text>
</comment>
<feature type="region of interest" description="Disordered" evidence="1">
    <location>
        <begin position="39"/>
        <end position="114"/>
    </location>
</feature>
<name>A0A2P5CJ26_PARAD</name>